<evidence type="ECO:0000313" key="1">
    <source>
        <dbReference type="EMBL" id="MBZ3876259.1"/>
    </source>
</evidence>
<proteinExistence type="predicted"/>
<accession>A0AA41MQG1</accession>
<evidence type="ECO:0000313" key="2">
    <source>
        <dbReference type="Proteomes" id="UP001166674"/>
    </source>
</evidence>
<organism evidence="1 2">
    <name type="scientific">Sciurus carolinensis</name>
    <name type="common">Eastern gray squirrel</name>
    <dbReference type="NCBI Taxonomy" id="30640"/>
    <lineage>
        <taxon>Eukaryota</taxon>
        <taxon>Metazoa</taxon>
        <taxon>Chordata</taxon>
        <taxon>Craniata</taxon>
        <taxon>Vertebrata</taxon>
        <taxon>Euteleostomi</taxon>
        <taxon>Mammalia</taxon>
        <taxon>Eutheria</taxon>
        <taxon>Euarchontoglires</taxon>
        <taxon>Glires</taxon>
        <taxon>Rodentia</taxon>
        <taxon>Sciuromorpha</taxon>
        <taxon>Sciuridae</taxon>
        <taxon>Sciurinae</taxon>
        <taxon>Sciurini</taxon>
        <taxon>Sciurus</taxon>
    </lineage>
</organism>
<gene>
    <name evidence="1" type="ORF">SUZIE_137065</name>
</gene>
<keyword evidence="2" id="KW-1185">Reference proteome</keyword>
<dbReference type="AlphaFoldDB" id="A0AA41MQG1"/>
<dbReference type="Proteomes" id="UP001166674">
    <property type="component" value="Unassembled WGS sequence"/>
</dbReference>
<dbReference type="EMBL" id="JAATJV010270699">
    <property type="protein sequence ID" value="MBZ3876259.1"/>
    <property type="molecule type" value="Genomic_DNA"/>
</dbReference>
<protein>
    <submittedName>
        <fullName evidence="1">Growth arrest-specific protein 7</fullName>
    </submittedName>
</protein>
<name>A0AA41MQG1_SCICA</name>
<comment type="caution">
    <text evidence="1">The sequence shown here is derived from an EMBL/GenBank/DDBJ whole genome shotgun (WGS) entry which is preliminary data.</text>
</comment>
<sequence length="84" mass="9907">MAEPVETETQELKQLEVERVEIIWQHLYQCIELKNKTNKFNQSRVEPALKTALKTAIKSDLAKQRGLWVREHKMGNIHPVDREI</sequence>
<reference evidence="1" key="1">
    <citation type="submission" date="2020-03" db="EMBL/GenBank/DDBJ databases">
        <title>Studies in the Genomics of Life Span.</title>
        <authorList>
            <person name="Glass D."/>
        </authorList>
    </citation>
    <scope>NUCLEOTIDE SEQUENCE</scope>
    <source>
        <strain evidence="1">SUZIE</strain>
        <tissue evidence="1">Muscle</tissue>
    </source>
</reference>